<reference evidence="1 2" key="1">
    <citation type="submission" date="2019-06" db="EMBL/GenBank/DDBJ databases">
        <authorList>
            <person name="Palmer J.M."/>
        </authorList>
    </citation>
    <scope>NUCLEOTIDE SEQUENCE [LARGE SCALE GENOMIC DNA]</scope>
    <source>
        <strain evidence="1 2">TWF102</strain>
    </source>
</reference>
<organism evidence="1 2">
    <name type="scientific">Orbilia oligospora</name>
    <name type="common">Nematode-trapping fungus</name>
    <name type="synonym">Arthrobotrys oligospora</name>
    <dbReference type="NCBI Taxonomy" id="2813651"/>
    <lineage>
        <taxon>Eukaryota</taxon>
        <taxon>Fungi</taxon>
        <taxon>Dikarya</taxon>
        <taxon>Ascomycota</taxon>
        <taxon>Pezizomycotina</taxon>
        <taxon>Orbiliomycetes</taxon>
        <taxon>Orbiliales</taxon>
        <taxon>Orbiliaceae</taxon>
        <taxon>Orbilia</taxon>
    </lineage>
</organism>
<dbReference type="EMBL" id="WIQW01000114">
    <property type="protein sequence ID" value="KAF3082574.1"/>
    <property type="molecule type" value="Genomic_DNA"/>
</dbReference>
<dbReference type="Proteomes" id="UP000475325">
    <property type="component" value="Unassembled WGS sequence"/>
</dbReference>
<proteinExistence type="predicted"/>
<comment type="caution">
    <text evidence="1">The sequence shown here is derived from an EMBL/GenBank/DDBJ whole genome shotgun (WGS) entry which is preliminary data.</text>
</comment>
<evidence type="ECO:0000313" key="2">
    <source>
        <dbReference type="Proteomes" id="UP000475325"/>
    </source>
</evidence>
<accession>A0A7C8N4E0</accession>
<evidence type="ECO:0000313" key="1">
    <source>
        <dbReference type="EMBL" id="KAF3082574.1"/>
    </source>
</evidence>
<name>A0A7C8N4E0_ORBOL</name>
<gene>
    <name evidence="1" type="ORF">TWF102_001136</name>
</gene>
<sequence>MVQQERCKLSTEFHLYKHGVCNVQICQLNDENTTNVPQLHVCGSGECGTVTFSQAKLDKIDIAEISKPGATAWTLDDEDPQLSAKDYLAISHVWANGAANMPQAKSTNVSFNTSSVLPRYLIVKAYSGIQSASHLIKRRG</sequence>
<protein>
    <submittedName>
        <fullName evidence="1">Uncharacterized protein</fullName>
    </submittedName>
</protein>
<dbReference type="AlphaFoldDB" id="A0A7C8N4E0"/>